<organism evidence="5 6">
    <name type="scientific">Ceratobasidium theobromae</name>
    <dbReference type="NCBI Taxonomy" id="1582974"/>
    <lineage>
        <taxon>Eukaryota</taxon>
        <taxon>Fungi</taxon>
        <taxon>Dikarya</taxon>
        <taxon>Basidiomycota</taxon>
        <taxon>Agaricomycotina</taxon>
        <taxon>Agaricomycetes</taxon>
        <taxon>Cantharellales</taxon>
        <taxon>Ceratobasidiaceae</taxon>
        <taxon>Ceratobasidium</taxon>
    </lineage>
</organism>
<sequence length="1389" mass="152400">MEMTLIHPDDYQDLVSELKTIGEFLIRYLQQSKSSQMSEFIERTAIVIEEQAKQINNQRGRETGRNLIEANHDIGRLVKCYRRIQASFWQLQANAMLSSDIVGDPLANSRLEEMKPAKLATYDSRISTETNRRTCTKNTRIAVLLELDTWSCDPNAPNIYWMTGMAGTGKTTLASTFCETLKKQKQLGASFFCTHTTAECRDVGRIIPTITYQLARYSLAFRSALCRILAGDPDISMGAISMQFESLLRDPILKVKDAIPENLVVVIDGLDECADSNSIRHFLEVLFRRSTNLPLKFFVTSQPEMAIWQMTQSQSFRARPAFTLNEIERSVVQADITLYLAEELAFMSLSESQVQNLAELSGNLFIYAATAVRYIRAGGGFATPSGRLSMILETNSKSGKKRMDIDELYTIVLSAALEDKLEHEENDLIRLVLWTTLCACEPVSVETLAALVGVSNSSLALAALQLLRSVIYVSEDGNTVSTFHLSFPDFMFDRARSSLFFCDQPKYNQFLARRSFELMKDQLRFNICNLESSFVRDKNVKDLDSRIKQFISPALSYACRFWSDHLQQVTAPEELFFYIGEFLSDRLLFWMEVMNLNHWMKVGVEMLRVSKLWLVVSIVMLSTFATGLIVLKQTCSAPPELVVCAEDSRRFVARFTAIPVSELTPHIYVSLLPSCHQSSSVFRNFWKHTRGLPRASGRIVEERPRIWRIGQVVNSVAFSPDGGRIAFGTDEGTVTVKDVIGGRVVTGPLKGHEQWVLSVAFSPDGKCIASGSSDSTILVWNAINGMHLAGPFRGHTDAVKSVTFSPDSTRIISGSWDHSVRVWGVQDGIQILAPFLGHTKSVNSVAVSPDGTRIISGSDDHTTQIWDAHQGTHTISALIGHSDSVTSVAFSPDGTRIISGSKDCTILIWDALNGARVSTLFTGHSSPVRSVAFSPDSAHIVSGSDDTTVRVWRAVDGTSVSNPLKGHTKRVRSVAFSPDNVYIASSGDDSTIHIWNALGNNSLSPQSGHTDGIFSVAFSPNGTQIVSGSADCSICIWGANDGSLVAGPMVGHSVWVASVAISPDGMCIASGSDDCTIIIWDALDGSSIASPLQGHTSGVTSVCFSPDGTCIVSGSKDMTLRVWSTRDYTLIGNPFEGHTDWVNSVAFSPSGAYIASGSSDNTIIIWDAFKGTQIAGPLRGHTNWVFSVAFSPDGTQIVSGSFDNTICVWSAHNGECIAGPFKVHTSYVRSVAFSPDGARIVSGSNDGTVVVSNANNGAVVAGPFKGHTGWVWSVAFSPNGMSVVSGSSDYTIRVWDIHDITLNAHPPEYDPISTNHQKKSLPATQITVNDDGWVTNQNSDLMFWLPPKMAQYLPPRSLRNTLLIRPQASIGIDYEGLFLGNDWHRCYHT</sequence>
<gene>
    <name evidence="5" type="ORF">CTheo_6277</name>
</gene>
<dbReference type="PROSITE" id="PS50837">
    <property type="entry name" value="NACHT"/>
    <property type="match status" value="1"/>
</dbReference>
<dbReference type="Gene3D" id="3.40.50.300">
    <property type="entry name" value="P-loop containing nucleotide triphosphate hydrolases"/>
    <property type="match status" value="1"/>
</dbReference>
<keyword evidence="1 3" id="KW-0853">WD repeat</keyword>
<feature type="repeat" description="WD" evidence="3">
    <location>
        <begin position="1049"/>
        <end position="1090"/>
    </location>
</feature>
<feature type="repeat" description="WD" evidence="3">
    <location>
        <begin position="749"/>
        <end position="781"/>
    </location>
</feature>
<dbReference type="InterPro" id="IPR027417">
    <property type="entry name" value="P-loop_NTPase"/>
</dbReference>
<feature type="repeat" description="WD" evidence="3">
    <location>
        <begin position="835"/>
        <end position="876"/>
    </location>
</feature>
<feature type="repeat" description="WD" evidence="3">
    <location>
        <begin position="878"/>
        <end position="919"/>
    </location>
</feature>
<feature type="repeat" description="WD" evidence="3">
    <location>
        <begin position="1178"/>
        <end position="1219"/>
    </location>
</feature>
<dbReference type="PROSITE" id="PS00678">
    <property type="entry name" value="WD_REPEATS_1"/>
    <property type="match status" value="1"/>
</dbReference>
<dbReference type="Gene3D" id="2.130.10.10">
    <property type="entry name" value="YVTN repeat-like/Quinoprotein amine dehydrogenase"/>
    <property type="match status" value="7"/>
</dbReference>
<comment type="caution">
    <text evidence="5">The sequence shown here is derived from an EMBL/GenBank/DDBJ whole genome shotgun (WGS) entry which is preliminary data.</text>
</comment>
<feature type="repeat" description="WD" evidence="3">
    <location>
        <begin position="1135"/>
        <end position="1167"/>
    </location>
</feature>
<dbReference type="PROSITE" id="PS50294">
    <property type="entry name" value="WD_REPEATS_REGION"/>
    <property type="match status" value="13"/>
</dbReference>
<feature type="repeat" description="WD" evidence="3">
    <location>
        <begin position="1006"/>
        <end position="1047"/>
    </location>
</feature>
<dbReference type="OrthoDB" id="538223at2759"/>
<reference evidence="5 6" key="1">
    <citation type="journal article" date="2019" name="Fungal Biol. Biotechnol.">
        <title>Draft genome sequence of fastidious pathogen Ceratobasidium theobromae, which causes vascular-streak dieback in Theobroma cacao.</title>
        <authorList>
            <person name="Ali S.S."/>
            <person name="Asman A."/>
            <person name="Shao J."/>
            <person name="Firmansyah A.P."/>
            <person name="Susilo A.W."/>
            <person name="Rosmana A."/>
            <person name="McMahon P."/>
            <person name="Junaid M."/>
            <person name="Guest D."/>
            <person name="Kheng T.Y."/>
            <person name="Meinhardt L.W."/>
            <person name="Bailey B.A."/>
        </authorList>
    </citation>
    <scope>NUCLEOTIDE SEQUENCE [LARGE SCALE GENOMIC DNA]</scope>
    <source>
        <strain evidence="5 6">CT2</strain>
    </source>
</reference>
<dbReference type="InterPro" id="IPR001680">
    <property type="entry name" value="WD40_rpt"/>
</dbReference>
<keyword evidence="6" id="KW-1185">Reference proteome</keyword>
<dbReference type="GO" id="GO:1990234">
    <property type="term" value="C:transferase complex"/>
    <property type="evidence" value="ECO:0007669"/>
    <property type="project" value="UniProtKB-ARBA"/>
</dbReference>
<name>A0A5N5QFP8_9AGAM</name>
<proteinExistence type="predicted"/>
<dbReference type="SUPFAM" id="SSF52540">
    <property type="entry name" value="P-loop containing nucleoside triphosphate hydrolases"/>
    <property type="match status" value="1"/>
</dbReference>
<dbReference type="Proteomes" id="UP000383932">
    <property type="component" value="Unassembled WGS sequence"/>
</dbReference>
<evidence type="ECO:0000313" key="6">
    <source>
        <dbReference type="Proteomes" id="UP000383932"/>
    </source>
</evidence>
<dbReference type="Pfam" id="PF00400">
    <property type="entry name" value="WD40"/>
    <property type="match status" value="13"/>
</dbReference>
<dbReference type="InterPro" id="IPR019775">
    <property type="entry name" value="WD40_repeat_CS"/>
</dbReference>
<dbReference type="InterPro" id="IPR015943">
    <property type="entry name" value="WD40/YVTN_repeat-like_dom_sf"/>
</dbReference>
<dbReference type="Pfam" id="PF24883">
    <property type="entry name" value="NPHP3_N"/>
    <property type="match status" value="1"/>
</dbReference>
<dbReference type="EMBL" id="SSOP01000182">
    <property type="protein sequence ID" value="KAB5590276.1"/>
    <property type="molecule type" value="Genomic_DNA"/>
</dbReference>
<dbReference type="InterPro" id="IPR056884">
    <property type="entry name" value="NPHP3-like_N"/>
</dbReference>
<dbReference type="PANTHER" id="PTHR22847">
    <property type="entry name" value="WD40 REPEAT PROTEIN"/>
    <property type="match status" value="1"/>
</dbReference>
<evidence type="ECO:0000256" key="1">
    <source>
        <dbReference type="ARBA" id="ARBA00022574"/>
    </source>
</evidence>
<dbReference type="InterPro" id="IPR036322">
    <property type="entry name" value="WD40_repeat_dom_sf"/>
</dbReference>
<dbReference type="PANTHER" id="PTHR22847:SF637">
    <property type="entry name" value="WD REPEAT DOMAIN 5B"/>
    <property type="match status" value="1"/>
</dbReference>
<evidence type="ECO:0000313" key="5">
    <source>
        <dbReference type="EMBL" id="KAB5590276.1"/>
    </source>
</evidence>
<dbReference type="GO" id="GO:0005634">
    <property type="term" value="C:nucleus"/>
    <property type="evidence" value="ECO:0007669"/>
    <property type="project" value="TreeGrafter"/>
</dbReference>
<dbReference type="PRINTS" id="PR00320">
    <property type="entry name" value="GPROTEINBRPT"/>
</dbReference>
<accession>A0A5N5QFP8</accession>
<feature type="repeat" description="WD" evidence="3">
    <location>
        <begin position="964"/>
        <end position="996"/>
    </location>
</feature>
<dbReference type="CDD" id="cd00200">
    <property type="entry name" value="WD40"/>
    <property type="match status" value="3"/>
</dbReference>
<dbReference type="SMART" id="SM00320">
    <property type="entry name" value="WD40"/>
    <property type="match status" value="14"/>
</dbReference>
<feature type="repeat" description="WD" evidence="3">
    <location>
        <begin position="1221"/>
        <end position="1262"/>
    </location>
</feature>
<feature type="repeat" description="WD" evidence="3">
    <location>
        <begin position="1092"/>
        <end position="1133"/>
    </location>
</feature>
<evidence type="ECO:0000259" key="4">
    <source>
        <dbReference type="PROSITE" id="PS50837"/>
    </source>
</evidence>
<feature type="repeat" description="WD" evidence="3">
    <location>
        <begin position="1264"/>
        <end position="1297"/>
    </location>
</feature>
<feature type="repeat" description="WD" evidence="3">
    <location>
        <begin position="921"/>
        <end position="962"/>
    </location>
</feature>
<feature type="repeat" description="WD" evidence="3">
    <location>
        <begin position="792"/>
        <end position="833"/>
    </location>
</feature>
<dbReference type="InterPro" id="IPR007111">
    <property type="entry name" value="NACHT_NTPase"/>
</dbReference>
<dbReference type="SUPFAM" id="SSF50978">
    <property type="entry name" value="WD40 repeat-like"/>
    <property type="match status" value="2"/>
</dbReference>
<keyword evidence="2" id="KW-0677">Repeat</keyword>
<evidence type="ECO:0000256" key="3">
    <source>
        <dbReference type="PROSITE-ProRule" id="PRU00221"/>
    </source>
</evidence>
<protein>
    <submittedName>
        <fullName evidence="5">Vegetative incompatibility protein HET-E-1</fullName>
    </submittedName>
</protein>
<dbReference type="InterPro" id="IPR020472">
    <property type="entry name" value="WD40_PAC1"/>
</dbReference>
<feature type="domain" description="NACHT" evidence="4">
    <location>
        <begin position="158"/>
        <end position="303"/>
    </location>
</feature>
<evidence type="ECO:0000256" key="2">
    <source>
        <dbReference type="ARBA" id="ARBA00022737"/>
    </source>
</evidence>
<dbReference type="PROSITE" id="PS50082">
    <property type="entry name" value="WD_REPEATS_2"/>
    <property type="match status" value="13"/>
</dbReference>